<dbReference type="Gene3D" id="1.20.1090.10">
    <property type="entry name" value="Dehydroquinate synthase-like - alpha domain"/>
    <property type="match status" value="1"/>
</dbReference>
<dbReference type="OrthoDB" id="9778433at2"/>
<evidence type="ECO:0000259" key="8">
    <source>
        <dbReference type="Pfam" id="PF25137"/>
    </source>
</evidence>
<evidence type="ECO:0000256" key="6">
    <source>
        <dbReference type="ARBA" id="ARBA00049496"/>
    </source>
</evidence>
<organism evidence="9 10">
    <name type="scientific">Labilithrix luteola</name>
    <dbReference type="NCBI Taxonomy" id="1391654"/>
    <lineage>
        <taxon>Bacteria</taxon>
        <taxon>Pseudomonadati</taxon>
        <taxon>Myxococcota</taxon>
        <taxon>Polyangia</taxon>
        <taxon>Polyangiales</taxon>
        <taxon>Labilitrichaceae</taxon>
        <taxon>Labilithrix</taxon>
    </lineage>
</organism>
<dbReference type="GO" id="GO:0004022">
    <property type="term" value="F:alcohol dehydrogenase (NAD+) activity"/>
    <property type="evidence" value="ECO:0007669"/>
    <property type="project" value="InterPro"/>
</dbReference>
<evidence type="ECO:0000256" key="4">
    <source>
        <dbReference type="ARBA" id="ARBA00022946"/>
    </source>
</evidence>
<dbReference type="EMBL" id="CP012333">
    <property type="protein sequence ID" value="AKU99700.1"/>
    <property type="molecule type" value="Genomic_DNA"/>
</dbReference>
<dbReference type="InterPro" id="IPR001670">
    <property type="entry name" value="ADH_Fe/GldA"/>
</dbReference>
<evidence type="ECO:0000256" key="5">
    <source>
        <dbReference type="ARBA" id="ARBA00023002"/>
    </source>
</evidence>
<feature type="domain" description="Alcohol dehydrogenase iron-type/glycerol dehydrogenase GldA" evidence="7">
    <location>
        <begin position="22"/>
        <end position="194"/>
    </location>
</feature>
<dbReference type="Pfam" id="PF25137">
    <property type="entry name" value="ADH_Fe_C"/>
    <property type="match status" value="1"/>
</dbReference>
<dbReference type="AlphaFoldDB" id="A0A0K1Q1N1"/>
<dbReference type="FunFam" id="3.40.50.1970:FF:000003">
    <property type="entry name" value="Alcohol dehydrogenase, iron-containing"/>
    <property type="match status" value="1"/>
</dbReference>
<evidence type="ECO:0000259" key="7">
    <source>
        <dbReference type="Pfam" id="PF00465"/>
    </source>
</evidence>
<dbReference type="InterPro" id="IPR042157">
    <property type="entry name" value="HOT"/>
</dbReference>
<evidence type="ECO:0000256" key="1">
    <source>
        <dbReference type="ARBA" id="ARBA00000813"/>
    </source>
</evidence>
<evidence type="ECO:0000313" key="10">
    <source>
        <dbReference type="Proteomes" id="UP000064967"/>
    </source>
</evidence>
<dbReference type="InterPro" id="IPR056798">
    <property type="entry name" value="ADH_Fe_C"/>
</dbReference>
<dbReference type="SUPFAM" id="SSF56796">
    <property type="entry name" value="Dehydroquinate synthase-like"/>
    <property type="match status" value="1"/>
</dbReference>
<evidence type="ECO:0000256" key="2">
    <source>
        <dbReference type="ARBA" id="ARBA00010005"/>
    </source>
</evidence>
<keyword evidence="10" id="KW-1185">Reference proteome</keyword>
<dbReference type="InterPro" id="IPR039697">
    <property type="entry name" value="Alcohol_dehydrogenase_Fe"/>
</dbReference>
<sequence length="435" mass="46016">MACGHFYAAQAGGDEAFTVDASRVTFGRGCLAEVGDRVASHGTRRVGLFTDRRIRQLAIFETVSASLRKAGLDVVVFDDVRVEPTDGSFREAVRFANEAKLDGYVSLGGGSVIDTCKAANLYSSHPAEFDDYVNAPVGAGRAVPGALKPHLACPTTSGTGSEVTGIAIFDYVSLHAKTGIASVMLRPTEALVDPDCTDSLPSEVVAASGMDVLCHALESYTARPFVSRAKPGRPTARPMSQGANPWSDLGCREALRLLGKYLRRAVEDATDREAREQTMWAATLAGIAFGNAGVHVPHAMAYAVAGNVKTFRPSGYPQDEPIVPHGMAVVVNAPSVFRFTAPRNPARHLEAAALLGRDVSGTSSADAGEVLGKTLSTLMQKTHIPNGIGGVGYGDADLQALAEGTFLQQRLLQNAPAEITKPVLVDLFRGAMTYW</sequence>
<reference evidence="9 10" key="1">
    <citation type="submission" date="2015-08" db="EMBL/GenBank/DDBJ databases">
        <authorList>
            <person name="Babu N.S."/>
            <person name="Beckwith C.J."/>
            <person name="Beseler K.G."/>
            <person name="Brison A."/>
            <person name="Carone J.V."/>
            <person name="Caskin T.P."/>
            <person name="Diamond M."/>
            <person name="Durham M.E."/>
            <person name="Foxe J.M."/>
            <person name="Go M."/>
            <person name="Henderson B.A."/>
            <person name="Jones I.B."/>
            <person name="McGettigan J.A."/>
            <person name="Micheletti S.J."/>
            <person name="Nasrallah M.E."/>
            <person name="Ortiz D."/>
            <person name="Piller C.R."/>
            <person name="Privatt S.R."/>
            <person name="Schneider S.L."/>
            <person name="Sharp S."/>
            <person name="Smith T.C."/>
            <person name="Stanton J.D."/>
            <person name="Ullery H.E."/>
            <person name="Wilson R.J."/>
            <person name="Serrano M.G."/>
            <person name="Buck G."/>
            <person name="Lee V."/>
            <person name="Wang Y."/>
            <person name="Carvalho R."/>
            <person name="Voegtly L."/>
            <person name="Shi R."/>
            <person name="Duckworth R."/>
            <person name="Johnson A."/>
            <person name="Loviza R."/>
            <person name="Walstead R."/>
            <person name="Shah Z."/>
            <person name="Kiflezghi M."/>
            <person name="Wade K."/>
            <person name="Ball S.L."/>
            <person name="Bradley K.W."/>
            <person name="Asai D.J."/>
            <person name="Bowman C.A."/>
            <person name="Russell D.A."/>
            <person name="Pope W.H."/>
            <person name="Jacobs-Sera D."/>
            <person name="Hendrix R.W."/>
            <person name="Hatfull G.F."/>
        </authorList>
    </citation>
    <scope>NUCLEOTIDE SEQUENCE [LARGE SCALE GENOMIC DNA]</scope>
    <source>
        <strain evidence="9 10">DSM 27648</strain>
    </source>
</reference>
<proteinExistence type="inferred from homology"/>
<comment type="catalytic activity">
    <reaction evidence="1">
        <text>(S)-3-hydroxybutanoate + 2-oxoglutarate = (R)-2-hydroxyglutarate + acetoacetate</text>
        <dbReference type="Rhea" id="RHEA:23048"/>
        <dbReference type="ChEBI" id="CHEBI:11047"/>
        <dbReference type="ChEBI" id="CHEBI:13705"/>
        <dbReference type="ChEBI" id="CHEBI:15801"/>
        <dbReference type="ChEBI" id="CHEBI:16810"/>
        <dbReference type="EC" id="1.1.99.24"/>
    </reaction>
</comment>
<dbReference type="Proteomes" id="UP000064967">
    <property type="component" value="Chromosome"/>
</dbReference>
<keyword evidence="5" id="KW-0560">Oxidoreductase</keyword>
<dbReference type="Gene3D" id="3.40.50.1970">
    <property type="match status" value="1"/>
</dbReference>
<dbReference type="GO" id="GO:0047988">
    <property type="term" value="F:hydroxyacid-oxoacid transhydrogenase activity"/>
    <property type="evidence" value="ECO:0007669"/>
    <property type="project" value="UniProtKB-EC"/>
</dbReference>
<keyword evidence="4" id="KW-0809">Transit peptide</keyword>
<dbReference type="STRING" id="1391654.AKJ09_06364"/>
<dbReference type="PANTHER" id="PTHR11496:SF83">
    <property type="entry name" value="HYDROXYACID-OXOACID TRANSHYDROGENASE, MITOCHONDRIAL"/>
    <property type="match status" value="1"/>
</dbReference>
<dbReference type="EC" id="1.1.99.24" evidence="3"/>
<dbReference type="Pfam" id="PF00465">
    <property type="entry name" value="Fe-ADH"/>
    <property type="match status" value="1"/>
</dbReference>
<dbReference type="PANTHER" id="PTHR11496">
    <property type="entry name" value="ALCOHOL DEHYDROGENASE"/>
    <property type="match status" value="1"/>
</dbReference>
<dbReference type="GO" id="GO:0046872">
    <property type="term" value="F:metal ion binding"/>
    <property type="evidence" value="ECO:0007669"/>
    <property type="project" value="InterPro"/>
</dbReference>
<dbReference type="PATRIC" id="fig|1391654.3.peg.6451"/>
<evidence type="ECO:0000313" key="9">
    <source>
        <dbReference type="EMBL" id="AKU99700.1"/>
    </source>
</evidence>
<protein>
    <recommendedName>
        <fullName evidence="3">hydroxyacid-oxoacid transhydrogenase</fullName>
        <ecNumber evidence="3">1.1.99.24</ecNumber>
    </recommendedName>
</protein>
<dbReference type="PROSITE" id="PS00913">
    <property type="entry name" value="ADH_IRON_1"/>
    <property type="match status" value="1"/>
</dbReference>
<feature type="domain" description="Fe-containing alcohol dehydrogenase-like C-terminal" evidence="8">
    <location>
        <begin position="240"/>
        <end position="431"/>
    </location>
</feature>
<dbReference type="InterPro" id="IPR018211">
    <property type="entry name" value="ADH_Fe_CS"/>
</dbReference>
<accession>A0A0K1Q1N1</accession>
<comment type="catalytic activity">
    <reaction evidence="6">
        <text>4-hydroxybutanoate + 2-oxoglutarate = (R)-2-hydroxyglutarate + succinate semialdehyde</text>
        <dbReference type="Rhea" id="RHEA:24734"/>
        <dbReference type="ChEBI" id="CHEBI:15801"/>
        <dbReference type="ChEBI" id="CHEBI:16724"/>
        <dbReference type="ChEBI" id="CHEBI:16810"/>
        <dbReference type="ChEBI" id="CHEBI:57706"/>
        <dbReference type="EC" id="1.1.99.24"/>
    </reaction>
</comment>
<dbReference type="KEGG" id="llu:AKJ09_06364"/>
<gene>
    <name evidence="9" type="ORF">AKJ09_06364</name>
</gene>
<dbReference type="CDD" id="cd08190">
    <property type="entry name" value="HOT"/>
    <property type="match status" value="1"/>
</dbReference>
<name>A0A0K1Q1N1_9BACT</name>
<dbReference type="RefSeq" id="WP_146651114.1">
    <property type="nucleotide sequence ID" value="NZ_CP012333.1"/>
</dbReference>
<evidence type="ECO:0000256" key="3">
    <source>
        <dbReference type="ARBA" id="ARBA00013182"/>
    </source>
</evidence>
<comment type="similarity">
    <text evidence="2">Belongs to the iron-containing alcohol dehydrogenase family. Hydroxyacid-oxoacid transhydrogenase subfamily.</text>
</comment>